<dbReference type="AlphaFoldDB" id="A0AAD7NMP6"/>
<reference evidence="2" key="1">
    <citation type="submission" date="2023-03" db="EMBL/GenBank/DDBJ databases">
        <title>Massive genome expansion in bonnet fungi (Mycena s.s.) driven by repeated elements and novel gene families across ecological guilds.</title>
        <authorList>
            <consortium name="Lawrence Berkeley National Laboratory"/>
            <person name="Harder C.B."/>
            <person name="Miyauchi S."/>
            <person name="Viragh M."/>
            <person name="Kuo A."/>
            <person name="Thoen E."/>
            <person name="Andreopoulos B."/>
            <person name="Lu D."/>
            <person name="Skrede I."/>
            <person name="Drula E."/>
            <person name="Henrissat B."/>
            <person name="Morin E."/>
            <person name="Kohler A."/>
            <person name="Barry K."/>
            <person name="LaButti K."/>
            <person name="Morin E."/>
            <person name="Salamov A."/>
            <person name="Lipzen A."/>
            <person name="Mereny Z."/>
            <person name="Hegedus B."/>
            <person name="Baldrian P."/>
            <person name="Stursova M."/>
            <person name="Weitz H."/>
            <person name="Taylor A."/>
            <person name="Grigoriev I.V."/>
            <person name="Nagy L.G."/>
            <person name="Martin F."/>
            <person name="Kauserud H."/>
        </authorList>
    </citation>
    <scope>NUCLEOTIDE SEQUENCE</scope>
    <source>
        <strain evidence="2">CBHHK182m</strain>
    </source>
</reference>
<keyword evidence="3" id="KW-1185">Reference proteome</keyword>
<proteinExistence type="predicted"/>
<name>A0AAD7NMP6_9AGAR</name>
<evidence type="ECO:0000313" key="2">
    <source>
        <dbReference type="EMBL" id="KAJ7767809.1"/>
    </source>
</evidence>
<organism evidence="2 3">
    <name type="scientific">Mycena metata</name>
    <dbReference type="NCBI Taxonomy" id="1033252"/>
    <lineage>
        <taxon>Eukaryota</taxon>
        <taxon>Fungi</taxon>
        <taxon>Dikarya</taxon>
        <taxon>Basidiomycota</taxon>
        <taxon>Agaricomycotina</taxon>
        <taxon>Agaricomycetes</taxon>
        <taxon>Agaricomycetidae</taxon>
        <taxon>Agaricales</taxon>
        <taxon>Marasmiineae</taxon>
        <taxon>Mycenaceae</taxon>
        <taxon>Mycena</taxon>
    </lineage>
</organism>
<dbReference type="Proteomes" id="UP001215598">
    <property type="component" value="Unassembled WGS sequence"/>
</dbReference>
<evidence type="ECO:0000313" key="3">
    <source>
        <dbReference type="Proteomes" id="UP001215598"/>
    </source>
</evidence>
<feature type="region of interest" description="Disordered" evidence="1">
    <location>
        <begin position="83"/>
        <end position="103"/>
    </location>
</feature>
<sequence length="230" mass="24851">MLAEKDAPRSNYFPIPVREKFADTFGASISGYPETVLSPFRVLTDDGPIHLDAHHARYQRILRDGAHRRLRAPGTTVLIVQQADGGSSGEHSEDVEMTPPALDPSKIRSNRMGLKSHRTRCRRLSSPLSFLPTLASSVCTARSPMPACFRTQPAPSLRGSSAITLSALKMRRGTPWSFLSGMGPEMAQNTILVVPRVCACICHEACPRRPPSLQPPPDSCDLAGVGVGAA</sequence>
<comment type="caution">
    <text evidence="2">The sequence shown here is derived from an EMBL/GenBank/DDBJ whole genome shotgun (WGS) entry which is preliminary data.</text>
</comment>
<accession>A0AAD7NMP6</accession>
<gene>
    <name evidence="2" type="ORF">B0H16DRAFT_1716720</name>
</gene>
<dbReference type="EMBL" id="JARKIB010000021">
    <property type="protein sequence ID" value="KAJ7767809.1"/>
    <property type="molecule type" value="Genomic_DNA"/>
</dbReference>
<evidence type="ECO:0000256" key="1">
    <source>
        <dbReference type="SAM" id="MobiDB-lite"/>
    </source>
</evidence>
<protein>
    <submittedName>
        <fullName evidence="2">Uncharacterized protein</fullName>
    </submittedName>
</protein>